<reference evidence="11 12" key="1">
    <citation type="submission" date="2024-02" db="EMBL/GenBank/DDBJ databases">
        <authorList>
            <person name="Chen Y."/>
            <person name="Shah S."/>
            <person name="Dougan E. K."/>
            <person name="Thang M."/>
            <person name="Chan C."/>
        </authorList>
    </citation>
    <scope>NUCLEOTIDE SEQUENCE [LARGE SCALE GENOMIC DNA]</scope>
</reference>
<proteinExistence type="predicted"/>
<dbReference type="Proteomes" id="UP001642484">
    <property type="component" value="Unassembled WGS sequence"/>
</dbReference>
<evidence type="ECO:0000256" key="2">
    <source>
        <dbReference type="ARBA" id="ARBA00022527"/>
    </source>
</evidence>
<comment type="catalytic activity">
    <reaction evidence="7">
        <text>L-threonyl-[protein] + ATP = O-phospho-L-threonyl-[protein] + ADP + H(+)</text>
        <dbReference type="Rhea" id="RHEA:46608"/>
        <dbReference type="Rhea" id="RHEA-COMP:11060"/>
        <dbReference type="Rhea" id="RHEA-COMP:11605"/>
        <dbReference type="ChEBI" id="CHEBI:15378"/>
        <dbReference type="ChEBI" id="CHEBI:30013"/>
        <dbReference type="ChEBI" id="CHEBI:30616"/>
        <dbReference type="ChEBI" id="CHEBI:61977"/>
        <dbReference type="ChEBI" id="CHEBI:456216"/>
        <dbReference type="EC" id="2.7.11.1"/>
    </reaction>
</comment>
<dbReference type="PANTHER" id="PTHR22967:SF57">
    <property type="entry name" value="AUXILIN, ISOFORM A-RELATED"/>
    <property type="match status" value="1"/>
</dbReference>
<evidence type="ECO:0000256" key="6">
    <source>
        <dbReference type="ARBA" id="ARBA00022840"/>
    </source>
</evidence>
<evidence type="ECO:0000256" key="9">
    <source>
        <dbReference type="SAM" id="MobiDB-lite"/>
    </source>
</evidence>
<keyword evidence="3" id="KW-0808">Transferase</keyword>
<dbReference type="InterPro" id="IPR000719">
    <property type="entry name" value="Prot_kinase_dom"/>
</dbReference>
<keyword evidence="12" id="KW-1185">Reference proteome</keyword>
<evidence type="ECO:0000256" key="4">
    <source>
        <dbReference type="ARBA" id="ARBA00022741"/>
    </source>
</evidence>
<feature type="compositionally biased region" description="Basic and acidic residues" evidence="9">
    <location>
        <begin position="682"/>
        <end position="691"/>
    </location>
</feature>
<dbReference type="InterPro" id="IPR008271">
    <property type="entry name" value="Ser/Thr_kinase_AS"/>
</dbReference>
<dbReference type="PANTHER" id="PTHR22967">
    <property type="entry name" value="SERINE/THREONINE PROTEIN KINASE"/>
    <property type="match status" value="1"/>
</dbReference>
<dbReference type="Gene3D" id="1.10.510.10">
    <property type="entry name" value="Transferase(Phosphotransferase) domain 1"/>
    <property type="match status" value="1"/>
</dbReference>
<evidence type="ECO:0000256" key="7">
    <source>
        <dbReference type="ARBA" id="ARBA00047899"/>
    </source>
</evidence>
<accession>A0ABP0S7F8</accession>
<keyword evidence="4" id="KW-0547">Nucleotide-binding</keyword>
<dbReference type="PROSITE" id="PS00108">
    <property type="entry name" value="PROTEIN_KINASE_ST"/>
    <property type="match status" value="1"/>
</dbReference>
<evidence type="ECO:0000313" key="11">
    <source>
        <dbReference type="EMBL" id="CAK9108274.1"/>
    </source>
</evidence>
<gene>
    <name evidence="11" type="ORF">CCMP2556_LOCUS50467</name>
</gene>
<name>A0ABP0S7F8_9DINO</name>
<dbReference type="InterPro" id="IPR011009">
    <property type="entry name" value="Kinase-like_dom_sf"/>
</dbReference>
<dbReference type="Pfam" id="PF00069">
    <property type="entry name" value="Pkinase"/>
    <property type="match status" value="1"/>
</dbReference>
<comment type="catalytic activity">
    <reaction evidence="8">
        <text>L-seryl-[protein] + ATP = O-phospho-L-seryl-[protein] + ADP + H(+)</text>
        <dbReference type="Rhea" id="RHEA:17989"/>
        <dbReference type="Rhea" id="RHEA-COMP:9863"/>
        <dbReference type="Rhea" id="RHEA-COMP:11604"/>
        <dbReference type="ChEBI" id="CHEBI:15378"/>
        <dbReference type="ChEBI" id="CHEBI:29999"/>
        <dbReference type="ChEBI" id="CHEBI:30616"/>
        <dbReference type="ChEBI" id="CHEBI:83421"/>
        <dbReference type="ChEBI" id="CHEBI:456216"/>
        <dbReference type="EC" id="2.7.11.1"/>
    </reaction>
</comment>
<evidence type="ECO:0000259" key="10">
    <source>
        <dbReference type="PROSITE" id="PS50011"/>
    </source>
</evidence>
<protein>
    <recommendedName>
        <fullName evidence="1">non-specific serine/threonine protein kinase</fullName>
        <ecNumber evidence="1">2.7.11.1</ecNumber>
    </recommendedName>
</protein>
<evidence type="ECO:0000313" key="12">
    <source>
        <dbReference type="Proteomes" id="UP001642484"/>
    </source>
</evidence>
<keyword evidence="5" id="KW-0418">Kinase</keyword>
<keyword evidence="2" id="KW-0723">Serine/threonine-protein kinase</keyword>
<dbReference type="EMBL" id="CAXAMN010027084">
    <property type="protein sequence ID" value="CAK9108274.1"/>
    <property type="molecule type" value="Genomic_DNA"/>
</dbReference>
<evidence type="ECO:0000256" key="5">
    <source>
        <dbReference type="ARBA" id="ARBA00022777"/>
    </source>
</evidence>
<feature type="region of interest" description="Disordered" evidence="9">
    <location>
        <begin position="639"/>
        <end position="702"/>
    </location>
</feature>
<evidence type="ECO:0000256" key="3">
    <source>
        <dbReference type="ARBA" id="ARBA00022679"/>
    </source>
</evidence>
<sequence>MCHFFVNEVRTREDLIFLKRGQTSEDEIVHRSGQTRWFERMQTCNKAPADTAADDAPVRALRRSAGGGLPRKAYEIHRQERPRWRWTEIRGEKIYYRHWKYENRVPTEAWLEGGLPKVSGRSVRRVGPKKLGLTAQEANLRSASSSEQWMAERARHTARTKGLTAEQLRSIVLKAETSEEVEEKERRKVQLSTKKLDNDDLAKLQPSADAENTMLPPDREVTCSHCGAGFLNDLHFCRKCGHPRAAQAALVSVGHTADIDIETYSRLAPTIPNAPPRLIAGSSAGRVRLDRVRAKWLALCERLEGRLVLPKKWLLGAAQAVKEKVPQKPILQVAGRRIQQQKLLADGGFAYVYSGLDADSGERLAIRRVLLQDPEALEKAKVEIDLLGSLCDHPHIVHFQGAQIFRGSGASAEAIYIFELCPGGTLLSHLEAAMEAGGKRDARTTPFMAACILFSSKYCCPCLEEQDILAVLGATAQALVYLTRLGMIHYDVKSENLLLGNDGLWKLGDFGSASERTFDLTNADKKALWEAQEFIHGRCTPMFRAPEIADVYLRWKIGPKVDLFALGCILFAMMTGQHPFPMESTCGNITASYRLPPEAKEHYSSAVLTWLRGLLARSPAERPTAVRLSSEVERFRLLGEEPPVDDPQPATAATGAPTAPAAPDAAAWEADFSAFAPAVPEGEERSEQPEKPEEDPGEESQP</sequence>
<feature type="compositionally biased region" description="Low complexity" evidence="9">
    <location>
        <begin position="647"/>
        <end position="680"/>
    </location>
</feature>
<dbReference type="EC" id="2.7.11.1" evidence="1"/>
<feature type="domain" description="Protein kinase" evidence="10">
    <location>
        <begin position="338"/>
        <end position="635"/>
    </location>
</feature>
<dbReference type="SUPFAM" id="SSF56112">
    <property type="entry name" value="Protein kinase-like (PK-like)"/>
    <property type="match status" value="1"/>
</dbReference>
<evidence type="ECO:0000256" key="8">
    <source>
        <dbReference type="ARBA" id="ARBA00048679"/>
    </source>
</evidence>
<dbReference type="PROSITE" id="PS50011">
    <property type="entry name" value="PROTEIN_KINASE_DOM"/>
    <property type="match status" value="1"/>
</dbReference>
<feature type="compositionally biased region" description="Acidic residues" evidence="9">
    <location>
        <begin position="692"/>
        <end position="702"/>
    </location>
</feature>
<dbReference type="SMART" id="SM00220">
    <property type="entry name" value="S_TKc"/>
    <property type="match status" value="1"/>
</dbReference>
<evidence type="ECO:0000256" key="1">
    <source>
        <dbReference type="ARBA" id="ARBA00012513"/>
    </source>
</evidence>
<organism evidence="11 12">
    <name type="scientific">Durusdinium trenchii</name>
    <dbReference type="NCBI Taxonomy" id="1381693"/>
    <lineage>
        <taxon>Eukaryota</taxon>
        <taxon>Sar</taxon>
        <taxon>Alveolata</taxon>
        <taxon>Dinophyceae</taxon>
        <taxon>Suessiales</taxon>
        <taxon>Symbiodiniaceae</taxon>
        <taxon>Durusdinium</taxon>
    </lineage>
</organism>
<comment type="caution">
    <text evidence="11">The sequence shown here is derived from an EMBL/GenBank/DDBJ whole genome shotgun (WGS) entry which is preliminary data.</text>
</comment>
<keyword evidence="6" id="KW-0067">ATP-binding</keyword>